<dbReference type="RefSeq" id="WP_271139659.1">
    <property type="nucleotide sequence ID" value="NZ_JAPYYP010000004.1"/>
</dbReference>
<sequence length="660" mass="67717">MFSPSQLVQSLVQRANVSAPKPVELTPGQVFTGTVLRTYPDSMALVQIGGMQVQARLEANLEAGQKAWLQVQPSAGVVTLKVLGTTRDGGAADASLEGLIRSLGLNDTKENRAIVQELVQARLPVTRETVQAFAAIAQRLGMSKETVDAFLLAAKRNLPLTPDVVAGLRTFLSKQPISQAIQAFLQQAEQFLQTHGERAGGQASRNGSAAASFATSPSAPAAAPLLTLVGQLKQAVAGLAVLLPDHQGTDDRMSHGENGQPSAGTANAAGTNGKAQAPLPSSAAAGALRLETSPHAMTAATGTSGSNGMDAPRQGMTAASDGTFAGATPLGSGTAKTGEALAPNGRQQGVPLAGSSGLPAGGTAADSVPTRNGGQTAQAATSGPHGTGTPNTVAATTVNGATSVANPASTNQAAGSSHLSVPSPAAGGTTGANAAAHAQAASAHGHPIQELFQRLGLGHERDLMSRALAHGMDAAAQRQLDSVKALLLQLSQETANAVPAALRDTADALLQHITGQQLMLVQPSNQTLSQVVMQIPIRTQQGDETAYVQIEAKKRGGGELDPDNCRLFFHLELNELGTTMVDVAIVNRIVSVQLFNNTPWVEALAQEMKEGFARQLHEAGYQLSGLRVQGIPDSQPQAAAAATGSRTGFLADYKGVDIRI</sequence>
<comment type="caution">
    <text evidence="2">The sequence shown here is derived from an EMBL/GenBank/DDBJ whole genome shotgun (WGS) entry which is preliminary data.</text>
</comment>
<gene>
    <name evidence="2" type="ORF">O3V59_05785</name>
</gene>
<dbReference type="EMBL" id="JAPYYP010000004">
    <property type="protein sequence ID" value="MDA5107860.1"/>
    <property type="molecule type" value="Genomic_DNA"/>
</dbReference>
<feature type="compositionally biased region" description="Low complexity" evidence="1">
    <location>
        <begin position="387"/>
        <end position="406"/>
    </location>
</feature>
<feature type="compositionally biased region" description="Polar residues" evidence="1">
    <location>
        <begin position="369"/>
        <end position="381"/>
    </location>
</feature>
<feature type="region of interest" description="Disordered" evidence="1">
    <location>
        <begin position="298"/>
        <end position="442"/>
    </location>
</feature>
<accession>A0A9X3TP61</accession>
<reference evidence="2" key="1">
    <citation type="submission" date="2022-12" db="EMBL/GenBank/DDBJ databases">
        <title>Draft genome sequence of the thermophilic strain Brevibacillus thermoruber HT42, isolated from Los Humeros, Puebla, Mexico, with biotechnological potential.</title>
        <authorList>
            <person name="Lara Sanchez J."/>
            <person name="Solis Palacios R."/>
            <person name="Bustos Baena A.S."/>
            <person name="Ruz Baez A.E."/>
            <person name="Espinosa Luna G."/>
            <person name="Oliart Ros R.M."/>
        </authorList>
    </citation>
    <scope>NUCLEOTIDE SEQUENCE</scope>
    <source>
        <strain evidence="2">HT42</strain>
    </source>
</reference>
<feature type="compositionally biased region" description="Low complexity" evidence="1">
    <location>
        <begin position="425"/>
        <end position="442"/>
    </location>
</feature>
<name>A0A9X3TP61_9BACL</name>
<evidence type="ECO:0000313" key="2">
    <source>
        <dbReference type="EMBL" id="MDA5107860.1"/>
    </source>
</evidence>
<evidence type="ECO:0000256" key="1">
    <source>
        <dbReference type="SAM" id="MobiDB-lite"/>
    </source>
</evidence>
<dbReference type="AlphaFoldDB" id="A0A9X3TP61"/>
<keyword evidence="3" id="KW-1185">Reference proteome</keyword>
<evidence type="ECO:0008006" key="4">
    <source>
        <dbReference type="Google" id="ProtNLM"/>
    </source>
</evidence>
<feature type="region of interest" description="Disordered" evidence="1">
    <location>
        <begin position="195"/>
        <end position="215"/>
    </location>
</feature>
<protein>
    <recommendedName>
        <fullName evidence="4">Flagellar hook-length control protein FliK</fullName>
    </recommendedName>
</protein>
<feature type="compositionally biased region" description="Polar residues" evidence="1">
    <location>
        <begin position="407"/>
        <end position="420"/>
    </location>
</feature>
<dbReference type="Proteomes" id="UP001151071">
    <property type="component" value="Unassembled WGS sequence"/>
</dbReference>
<evidence type="ECO:0000313" key="3">
    <source>
        <dbReference type="Proteomes" id="UP001151071"/>
    </source>
</evidence>
<feature type="compositionally biased region" description="Low complexity" evidence="1">
    <location>
        <begin position="263"/>
        <end position="279"/>
    </location>
</feature>
<proteinExistence type="predicted"/>
<feature type="region of interest" description="Disordered" evidence="1">
    <location>
        <begin position="247"/>
        <end position="279"/>
    </location>
</feature>
<organism evidence="2 3">
    <name type="scientific">Brevibacillus thermoruber</name>
    <dbReference type="NCBI Taxonomy" id="33942"/>
    <lineage>
        <taxon>Bacteria</taxon>
        <taxon>Bacillati</taxon>
        <taxon>Bacillota</taxon>
        <taxon>Bacilli</taxon>
        <taxon>Bacillales</taxon>
        <taxon>Paenibacillaceae</taxon>
        <taxon>Brevibacillus</taxon>
    </lineage>
</organism>